<dbReference type="Gene3D" id="1.20.1530.20">
    <property type="match status" value="1"/>
</dbReference>
<dbReference type="InterPro" id="IPR038770">
    <property type="entry name" value="Na+/solute_symporter_sf"/>
</dbReference>
<feature type="transmembrane region" description="Helical" evidence="9">
    <location>
        <begin position="215"/>
        <end position="233"/>
    </location>
</feature>
<evidence type="ECO:0000256" key="2">
    <source>
        <dbReference type="ARBA" id="ARBA00010110"/>
    </source>
</evidence>
<protein>
    <submittedName>
        <fullName evidence="10">Arsenical-resistance protein</fullName>
    </submittedName>
</protein>
<dbReference type="NCBIfam" id="TIGR00832">
    <property type="entry name" value="acr3"/>
    <property type="match status" value="1"/>
</dbReference>
<feature type="transmembrane region" description="Helical" evidence="9">
    <location>
        <begin position="346"/>
        <end position="367"/>
    </location>
</feature>
<organism evidence="10 11">
    <name type="scientific">Saprolegnia parasitica (strain CBS 223.65)</name>
    <dbReference type="NCBI Taxonomy" id="695850"/>
    <lineage>
        <taxon>Eukaryota</taxon>
        <taxon>Sar</taxon>
        <taxon>Stramenopiles</taxon>
        <taxon>Oomycota</taxon>
        <taxon>Saprolegniomycetes</taxon>
        <taxon>Saprolegniales</taxon>
        <taxon>Saprolegniaceae</taxon>
        <taxon>Saprolegnia</taxon>
    </lineage>
</organism>
<accession>A0A067CM48</accession>
<evidence type="ECO:0000313" key="10">
    <source>
        <dbReference type="EMBL" id="KDO31749.1"/>
    </source>
</evidence>
<dbReference type="GO" id="GO:0015297">
    <property type="term" value="F:antiporter activity"/>
    <property type="evidence" value="ECO:0007669"/>
    <property type="project" value="UniProtKB-UniRule"/>
</dbReference>
<evidence type="ECO:0000256" key="9">
    <source>
        <dbReference type="SAM" id="Phobius"/>
    </source>
</evidence>
<dbReference type="PANTHER" id="PTHR43057:SF1">
    <property type="entry name" value="ARSENICAL-RESISTANCE PROTEIN 3"/>
    <property type="match status" value="1"/>
</dbReference>
<dbReference type="GeneID" id="24126153"/>
<comment type="similarity">
    <text evidence="2 8">Belongs to the arsenical resistance-3 (ACR3) (TC 2.A.59) family.</text>
</comment>
<dbReference type="OMA" id="MVLMWGY"/>
<dbReference type="GO" id="GO:0015104">
    <property type="term" value="F:antimonite transmembrane transporter activity"/>
    <property type="evidence" value="ECO:0007669"/>
    <property type="project" value="TreeGrafter"/>
</dbReference>
<dbReference type="VEuPathDB" id="FungiDB:SPRG_03669"/>
<keyword evidence="5 8" id="KW-0812">Transmembrane</keyword>
<proteinExistence type="inferred from homology"/>
<evidence type="ECO:0000256" key="5">
    <source>
        <dbReference type="ARBA" id="ARBA00022692"/>
    </source>
</evidence>
<feature type="transmembrane region" description="Helical" evidence="9">
    <location>
        <begin position="285"/>
        <end position="310"/>
    </location>
</feature>
<gene>
    <name evidence="10" type="ORF">SPRG_03669</name>
</gene>
<feature type="transmembrane region" description="Helical" evidence="9">
    <location>
        <begin position="322"/>
        <end position="340"/>
    </location>
</feature>
<reference evidence="10 11" key="1">
    <citation type="journal article" date="2013" name="PLoS Genet.">
        <title>Distinctive expansion of potential virulence genes in the genome of the oomycete fish pathogen Saprolegnia parasitica.</title>
        <authorList>
            <person name="Jiang R.H."/>
            <person name="de Bruijn I."/>
            <person name="Haas B.J."/>
            <person name="Belmonte R."/>
            <person name="Lobach L."/>
            <person name="Christie J."/>
            <person name="van den Ackerveken G."/>
            <person name="Bottin A."/>
            <person name="Bulone V."/>
            <person name="Diaz-Moreno S.M."/>
            <person name="Dumas B."/>
            <person name="Fan L."/>
            <person name="Gaulin E."/>
            <person name="Govers F."/>
            <person name="Grenville-Briggs L.J."/>
            <person name="Horner N.R."/>
            <person name="Levin J.Z."/>
            <person name="Mammella M."/>
            <person name="Meijer H.J."/>
            <person name="Morris P."/>
            <person name="Nusbaum C."/>
            <person name="Oome S."/>
            <person name="Phillips A.J."/>
            <person name="van Rooyen D."/>
            <person name="Rzeszutek E."/>
            <person name="Saraiva M."/>
            <person name="Secombes C.J."/>
            <person name="Seidl M.F."/>
            <person name="Snel B."/>
            <person name="Stassen J.H."/>
            <person name="Sykes S."/>
            <person name="Tripathy S."/>
            <person name="van den Berg H."/>
            <person name="Vega-Arreguin J.C."/>
            <person name="Wawra S."/>
            <person name="Young S.K."/>
            <person name="Zeng Q."/>
            <person name="Dieguez-Uribeondo J."/>
            <person name="Russ C."/>
            <person name="Tyler B.M."/>
            <person name="van West P."/>
        </authorList>
    </citation>
    <scope>NUCLEOTIDE SEQUENCE [LARGE SCALE GENOMIC DNA]</scope>
    <source>
        <strain evidence="10 11">CBS 223.65</strain>
    </source>
</reference>
<dbReference type="STRING" id="695850.A0A067CM48"/>
<dbReference type="OrthoDB" id="187348at2759"/>
<keyword evidence="11" id="KW-1185">Reference proteome</keyword>
<feature type="transmembrane region" description="Helical" evidence="9">
    <location>
        <begin position="111"/>
        <end position="138"/>
    </location>
</feature>
<feature type="transmembrane region" description="Helical" evidence="9">
    <location>
        <begin position="44"/>
        <end position="63"/>
    </location>
</feature>
<dbReference type="EMBL" id="KK583197">
    <property type="protein sequence ID" value="KDO31749.1"/>
    <property type="molecule type" value="Genomic_DNA"/>
</dbReference>
<evidence type="ECO:0000256" key="4">
    <source>
        <dbReference type="ARBA" id="ARBA00022475"/>
    </source>
</evidence>
<dbReference type="PANTHER" id="PTHR43057">
    <property type="entry name" value="ARSENITE EFFLUX TRANSPORTER"/>
    <property type="match status" value="1"/>
</dbReference>
<feature type="transmembrane region" description="Helical" evidence="9">
    <location>
        <begin position="150"/>
        <end position="172"/>
    </location>
</feature>
<evidence type="ECO:0000256" key="6">
    <source>
        <dbReference type="ARBA" id="ARBA00022989"/>
    </source>
</evidence>
<dbReference type="Pfam" id="PF01758">
    <property type="entry name" value="SBF"/>
    <property type="match status" value="1"/>
</dbReference>
<dbReference type="RefSeq" id="XP_012197629.1">
    <property type="nucleotide sequence ID" value="XM_012342239.1"/>
</dbReference>
<dbReference type="GO" id="GO:0015105">
    <property type="term" value="F:arsenite transmembrane transporter activity"/>
    <property type="evidence" value="ECO:0007669"/>
    <property type="project" value="TreeGrafter"/>
</dbReference>
<evidence type="ECO:0000256" key="7">
    <source>
        <dbReference type="ARBA" id="ARBA00023136"/>
    </source>
</evidence>
<dbReference type="GO" id="GO:0005886">
    <property type="term" value="C:plasma membrane"/>
    <property type="evidence" value="ECO:0007669"/>
    <property type="project" value="UniProtKB-SubCell"/>
</dbReference>
<comment type="subcellular location">
    <subcellularLocation>
        <location evidence="1 8">Cell membrane</location>
        <topology evidence="1 8">Multi-pass membrane protein</topology>
    </subcellularLocation>
</comment>
<keyword evidence="6 8" id="KW-1133">Transmembrane helix</keyword>
<sequence>MSIPAQPLTPTKQSDVQTSYNLATDASSSEPSVDVSKMSLFERYLTLWVFLAMVIGVLIGYYVPSIPEGLDKATISDVSVPIAVLLWGIILPMMIKIEFASIVDCLKQPKAILLTCIVNYAIQPFTMYGIAILFFRTFFGGYLGDKADGYVVGSILLGGAPCTAMVFVWSILMKGNAAYTLTQVAVNDLLLMVLYVPTTKLLADGTSLEMPWSTLFVSVALFVVIPLVVGYGIRKAFGHSDAGLDWLNSKLLPVLDSLSMVFLVLMIVLIFISQAATITDNVVDILIIAMPLILQTILIWGITYTGALYLGLSYDIAGPATLIACSNFFEMAVAVAVSLYGSGSPAALATVVGVLIEVPLMLILVAINNKTQHKFASASTPLLPEP</sequence>
<feature type="transmembrane region" description="Helical" evidence="9">
    <location>
        <begin position="254"/>
        <end position="273"/>
    </location>
</feature>
<evidence type="ECO:0000313" key="11">
    <source>
        <dbReference type="Proteomes" id="UP000030745"/>
    </source>
</evidence>
<feature type="transmembrane region" description="Helical" evidence="9">
    <location>
        <begin position="184"/>
        <end position="203"/>
    </location>
</feature>
<keyword evidence="3 8" id="KW-0813">Transport</keyword>
<evidence type="ECO:0000256" key="3">
    <source>
        <dbReference type="ARBA" id="ARBA00022448"/>
    </source>
</evidence>
<dbReference type="PIRSF" id="PIRSF005508">
    <property type="entry name" value="Acr3"/>
    <property type="match status" value="1"/>
</dbReference>
<name>A0A067CM48_SAPPC</name>
<dbReference type="KEGG" id="spar:SPRG_03669"/>
<dbReference type="Proteomes" id="UP000030745">
    <property type="component" value="Unassembled WGS sequence"/>
</dbReference>
<dbReference type="AlphaFoldDB" id="A0A067CM48"/>
<keyword evidence="4 8" id="KW-1003">Cell membrane</keyword>
<feature type="transmembrane region" description="Helical" evidence="9">
    <location>
        <begin position="78"/>
        <end position="99"/>
    </location>
</feature>
<dbReference type="InterPro" id="IPR004706">
    <property type="entry name" value="Arsenical-R_Acr3"/>
</dbReference>
<dbReference type="InterPro" id="IPR002657">
    <property type="entry name" value="BilAc:Na_symport/Acr3"/>
</dbReference>
<evidence type="ECO:0000256" key="8">
    <source>
        <dbReference type="PIRNR" id="PIRNR005508"/>
    </source>
</evidence>
<keyword evidence="7 8" id="KW-0472">Membrane</keyword>
<evidence type="ECO:0000256" key="1">
    <source>
        <dbReference type="ARBA" id="ARBA00004651"/>
    </source>
</evidence>